<protein>
    <submittedName>
        <fullName evidence="1">Ornithine cyclodeaminase family protein</fullName>
    </submittedName>
</protein>
<sequence length="311" mass="32023">MTFSDLPIYTADDVMGAVPYAAAVDAIEEALRGSVDPADDPARSFVEIDAGQLLLMPSAGGAYAGVKLATVAPDNPARGLPRIQAVYVLFDAATLSPVALLDGSALTTLRTPAVSAAAARHLTPERLDRLVVFGTGPQGGGHVDALGSIRELGEVNIVGRDATKAAALAERLVGKGFDASVGTVDGVREADVIVCATTAETPLFDGALVRENACVLAIGAHTPDHRELDSGLMGRSTVVVEDHDTALREAGDVVLAAADGALDIDDTVPLRDLVNGTSTRTSGRPAVFKGTGMSWQDLAVASVAYERLRSA</sequence>
<keyword evidence="2" id="KW-1185">Reference proteome</keyword>
<dbReference type="Gene3D" id="3.30.1780.10">
    <property type="entry name" value="ornithine cyclodeaminase, domain 1"/>
    <property type="match status" value="1"/>
</dbReference>
<accession>A0AA46YLP3</accession>
<dbReference type="Pfam" id="PF02423">
    <property type="entry name" value="OCD_Mu_crystall"/>
    <property type="match status" value="1"/>
</dbReference>
<evidence type="ECO:0000313" key="1">
    <source>
        <dbReference type="EMBL" id="UYM05711.1"/>
    </source>
</evidence>
<proteinExistence type="predicted"/>
<reference evidence="1" key="1">
    <citation type="submission" date="2022-01" db="EMBL/GenBank/DDBJ databases">
        <title>Nocardioidaceae gen. sp. A5X3R13.</title>
        <authorList>
            <person name="Lopez Marin M.A."/>
            <person name="Uhlik O."/>
        </authorList>
    </citation>
    <scope>NUCLEOTIDE SEQUENCE</scope>
    <source>
        <strain evidence="1">A5X3R13</strain>
    </source>
</reference>
<dbReference type="Gene3D" id="3.40.50.720">
    <property type="entry name" value="NAD(P)-binding Rossmann-like Domain"/>
    <property type="match status" value="1"/>
</dbReference>
<dbReference type="InterPro" id="IPR003462">
    <property type="entry name" value="ODC_Mu_crystall"/>
</dbReference>
<dbReference type="KEGG" id="sgrg:L0C25_01120"/>
<dbReference type="EMBL" id="CP094970">
    <property type="protein sequence ID" value="UYM05711.1"/>
    <property type="molecule type" value="Genomic_DNA"/>
</dbReference>
<gene>
    <name evidence="1" type="ORF">L0C25_01120</name>
</gene>
<dbReference type="PANTHER" id="PTHR13812:SF19">
    <property type="entry name" value="KETIMINE REDUCTASE MU-CRYSTALLIN"/>
    <property type="match status" value="1"/>
</dbReference>
<organism evidence="1 2">
    <name type="scientific">Solicola gregarius</name>
    <dbReference type="NCBI Taxonomy" id="2908642"/>
    <lineage>
        <taxon>Bacteria</taxon>
        <taxon>Bacillati</taxon>
        <taxon>Actinomycetota</taxon>
        <taxon>Actinomycetes</taxon>
        <taxon>Propionibacteriales</taxon>
        <taxon>Nocardioidaceae</taxon>
        <taxon>Solicola</taxon>
    </lineage>
</organism>
<evidence type="ECO:0000313" key="2">
    <source>
        <dbReference type="Proteomes" id="UP001164390"/>
    </source>
</evidence>
<name>A0AA46YLP3_9ACTN</name>
<dbReference type="RefSeq" id="WP_271634535.1">
    <property type="nucleotide sequence ID" value="NZ_CP094970.1"/>
</dbReference>
<dbReference type="AlphaFoldDB" id="A0AA46YLP3"/>
<dbReference type="Proteomes" id="UP001164390">
    <property type="component" value="Chromosome"/>
</dbReference>
<dbReference type="InterPro" id="IPR023401">
    <property type="entry name" value="ODC_N"/>
</dbReference>
<dbReference type="SUPFAM" id="SSF51735">
    <property type="entry name" value="NAD(P)-binding Rossmann-fold domains"/>
    <property type="match status" value="1"/>
</dbReference>
<dbReference type="PIRSF" id="PIRSF001439">
    <property type="entry name" value="CryM"/>
    <property type="match status" value="1"/>
</dbReference>
<dbReference type="GO" id="GO:0005737">
    <property type="term" value="C:cytoplasm"/>
    <property type="evidence" value="ECO:0007669"/>
    <property type="project" value="TreeGrafter"/>
</dbReference>
<dbReference type="PANTHER" id="PTHR13812">
    <property type="entry name" value="KETIMINE REDUCTASE MU-CRYSTALLIN"/>
    <property type="match status" value="1"/>
</dbReference>
<dbReference type="InterPro" id="IPR036291">
    <property type="entry name" value="NAD(P)-bd_dom_sf"/>
</dbReference>